<feature type="region of interest" description="Disordered" evidence="1">
    <location>
        <begin position="239"/>
        <end position="276"/>
    </location>
</feature>
<proteinExistence type="predicted"/>
<protein>
    <submittedName>
        <fullName evidence="3">Uncharacterized protein LOC111136453</fullName>
    </submittedName>
</protein>
<gene>
    <name evidence="3" type="primary">LOC111136453</name>
</gene>
<evidence type="ECO:0000313" key="3">
    <source>
        <dbReference type="RefSeq" id="XP_022343022.1"/>
    </source>
</evidence>
<dbReference type="OrthoDB" id="6146217at2759"/>
<feature type="compositionally biased region" description="Basic and acidic residues" evidence="1">
    <location>
        <begin position="239"/>
        <end position="250"/>
    </location>
</feature>
<dbReference type="RefSeq" id="XP_022343022.1">
    <property type="nucleotide sequence ID" value="XM_022487314.1"/>
</dbReference>
<dbReference type="KEGG" id="cvn:111136453"/>
<accession>A0A8B8ESX5</accession>
<dbReference type="AlphaFoldDB" id="A0A8B8ESX5"/>
<dbReference type="Proteomes" id="UP000694844">
    <property type="component" value="Chromosome 5"/>
</dbReference>
<name>A0A8B8ESX5_CRAVI</name>
<dbReference type="GeneID" id="111136453"/>
<feature type="compositionally biased region" description="Acidic residues" evidence="1">
    <location>
        <begin position="267"/>
        <end position="276"/>
    </location>
</feature>
<keyword evidence="2" id="KW-1185">Reference proteome</keyword>
<organism evidence="2 3">
    <name type="scientific">Crassostrea virginica</name>
    <name type="common">Eastern oyster</name>
    <dbReference type="NCBI Taxonomy" id="6565"/>
    <lineage>
        <taxon>Eukaryota</taxon>
        <taxon>Metazoa</taxon>
        <taxon>Spiralia</taxon>
        <taxon>Lophotrochozoa</taxon>
        <taxon>Mollusca</taxon>
        <taxon>Bivalvia</taxon>
        <taxon>Autobranchia</taxon>
        <taxon>Pteriomorphia</taxon>
        <taxon>Ostreida</taxon>
        <taxon>Ostreoidea</taxon>
        <taxon>Ostreidae</taxon>
        <taxon>Crassostrea</taxon>
    </lineage>
</organism>
<evidence type="ECO:0000313" key="2">
    <source>
        <dbReference type="Proteomes" id="UP000694844"/>
    </source>
</evidence>
<sequence>MSRNRKSGATNTNGPECMAHGKRWRSRFHCILNQLRMNKEISKLEKSDIDRIPFAVCTCTHTSKGVPIEPDRRWESFPDGEYQGAERYFEEFLEELDKSTELYSLLKYHFSDLQTQGQLAGKSSARRFLLLFQKIHLIGDRELSRRSRNRGDPPQSRVADRVEQTVHLASLKREYIPLYLGSSGRKMRQYLSGKKKVNVTLKVEEGDKVFANIACRSKDVQAIREKLVTEADALAERRRVHEQTRADYRSHHGLGVDDWMDTNNESNGEDEDEDES</sequence>
<evidence type="ECO:0000256" key="1">
    <source>
        <dbReference type="SAM" id="MobiDB-lite"/>
    </source>
</evidence>
<reference evidence="3" key="1">
    <citation type="submission" date="2025-08" db="UniProtKB">
        <authorList>
            <consortium name="RefSeq"/>
        </authorList>
    </citation>
    <scope>IDENTIFICATION</scope>
    <source>
        <tissue evidence="3">Whole sample</tissue>
    </source>
</reference>